<accession>A0ABX7EZZ0</accession>
<dbReference type="EMBL" id="CP032405">
    <property type="protein sequence ID" value="QRF53539.1"/>
    <property type="molecule type" value="Genomic_DNA"/>
</dbReference>
<reference evidence="1 2" key="1">
    <citation type="submission" date="2018-09" db="EMBL/GenBank/DDBJ databases">
        <title>Rhizobium sp. MAE2-X.</title>
        <authorList>
            <person name="Lee Y."/>
            <person name="Jeon C.O."/>
        </authorList>
    </citation>
    <scope>NUCLEOTIDE SEQUENCE [LARGE SCALE GENOMIC DNA]</scope>
    <source>
        <strain evidence="1 2">MAE2-X</strain>
    </source>
</reference>
<keyword evidence="2" id="KW-1185">Reference proteome</keyword>
<evidence type="ECO:0000313" key="2">
    <source>
        <dbReference type="Proteomes" id="UP000596351"/>
    </source>
</evidence>
<sequence>MDTAKLIEGGLQALPPYVDDRGVSAWEESFARRRKASRQLMLDAIEQSGGGKYTGDIGNHRLEIAGVAVVGRTAYEQLMSGWLVAANAVAGAA</sequence>
<proteinExistence type="predicted"/>
<gene>
    <name evidence="1" type="ORF">D4A92_19840</name>
</gene>
<name>A0ABX7EZZ0_9HYPH</name>
<organism evidence="1 2">
    <name type="scientific">Rhizobium rosettiformans</name>
    <dbReference type="NCBI Taxonomy" id="1368430"/>
    <lineage>
        <taxon>Bacteria</taxon>
        <taxon>Pseudomonadati</taxon>
        <taxon>Pseudomonadota</taxon>
        <taxon>Alphaproteobacteria</taxon>
        <taxon>Hyphomicrobiales</taxon>
        <taxon>Rhizobiaceae</taxon>
        <taxon>Rhizobium/Agrobacterium group</taxon>
        <taxon>Rhizobium</taxon>
    </lineage>
</organism>
<evidence type="ECO:0000313" key="1">
    <source>
        <dbReference type="EMBL" id="QRF53539.1"/>
    </source>
</evidence>
<protein>
    <submittedName>
        <fullName evidence="1">Uncharacterized protein</fullName>
    </submittedName>
</protein>
<dbReference type="Proteomes" id="UP000596351">
    <property type="component" value="Chromosome"/>
</dbReference>